<reference evidence="8" key="1">
    <citation type="submission" date="2017-01" db="EMBL/GenBank/DDBJ databases">
        <authorList>
            <person name="Varghese N."/>
            <person name="Submissions S."/>
        </authorList>
    </citation>
    <scope>NUCLEOTIDE SEQUENCE [LARGE SCALE GENOMIC DNA]</scope>
    <source>
        <strain evidence="8">DSM 21054</strain>
    </source>
</reference>
<keyword evidence="8" id="KW-1185">Reference proteome</keyword>
<name>A0A173MPH3_9BACT</name>
<dbReference type="RefSeq" id="WP_076375745.1">
    <property type="nucleotide sequence ID" value="NZ_AP017422.1"/>
</dbReference>
<keyword evidence="2" id="KW-0201">Cytochrome c-type biogenesis</keyword>
<keyword evidence="5" id="KW-0732">Signal</keyword>
<dbReference type="Pfam" id="PF00578">
    <property type="entry name" value="AhpC-TSA"/>
    <property type="match status" value="1"/>
</dbReference>
<dbReference type="InterPro" id="IPR000866">
    <property type="entry name" value="AhpC/TSA"/>
</dbReference>
<dbReference type="InterPro" id="IPR036249">
    <property type="entry name" value="Thioredoxin-like_sf"/>
</dbReference>
<organism evidence="7 8">
    <name type="scientific">Filimonas lacunae</name>
    <dbReference type="NCBI Taxonomy" id="477680"/>
    <lineage>
        <taxon>Bacteria</taxon>
        <taxon>Pseudomonadati</taxon>
        <taxon>Bacteroidota</taxon>
        <taxon>Chitinophagia</taxon>
        <taxon>Chitinophagales</taxon>
        <taxon>Chitinophagaceae</taxon>
        <taxon>Filimonas</taxon>
    </lineage>
</organism>
<dbReference type="GO" id="GO:0030313">
    <property type="term" value="C:cell envelope"/>
    <property type="evidence" value="ECO:0007669"/>
    <property type="project" value="UniProtKB-SubCell"/>
</dbReference>
<dbReference type="KEGG" id="fln:FLA_5339"/>
<dbReference type="SUPFAM" id="SSF52833">
    <property type="entry name" value="Thioredoxin-like"/>
    <property type="match status" value="1"/>
</dbReference>
<dbReference type="InterPro" id="IPR017937">
    <property type="entry name" value="Thioredoxin_CS"/>
</dbReference>
<protein>
    <submittedName>
        <fullName evidence="7">Thiol-disulfide isomerase or thioredoxin</fullName>
    </submittedName>
</protein>
<evidence type="ECO:0000256" key="1">
    <source>
        <dbReference type="ARBA" id="ARBA00004196"/>
    </source>
</evidence>
<dbReference type="PANTHER" id="PTHR42852:SF6">
    <property type="entry name" value="THIOL:DISULFIDE INTERCHANGE PROTEIN DSBE"/>
    <property type="match status" value="1"/>
</dbReference>
<feature type="domain" description="Thioredoxin" evidence="6">
    <location>
        <begin position="318"/>
        <end position="460"/>
    </location>
</feature>
<evidence type="ECO:0000256" key="3">
    <source>
        <dbReference type="ARBA" id="ARBA00023157"/>
    </source>
</evidence>
<dbReference type="CDD" id="cd02966">
    <property type="entry name" value="TlpA_like_family"/>
    <property type="match status" value="1"/>
</dbReference>
<evidence type="ECO:0000256" key="5">
    <source>
        <dbReference type="SAM" id="SignalP"/>
    </source>
</evidence>
<evidence type="ECO:0000313" key="8">
    <source>
        <dbReference type="Proteomes" id="UP000186917"/>
    </source>
</evidence>
<proteinExistence type="predicted"/>
<dbReference type="GO" id="GO:0017004">
    <property type="term" value="P:cytochrome complex assembly"/>
    <property type="evidence" value="ECO:0007669"/>
    <property type="project" value="UniProtKB-KW"/>
</dbReference>
<evidence type="ECO:0000259" key="6">
    <source>
        <dbReference type="PROSITE" id="PS51352"/>
    </source>
</evidence>
<dbReference type="STRING" id="477680.SAMN05421788_101732"/>
<dbReference type="OrthoDB" id="1095575at2"/>
<dbReference type="Proteomes" id="UP000186917">
    <property type="component" value="Unassembled WGS sequence"/>
</dbReference>
<dbReference type="Gene3D" id="3.40.30.10">
    <property type="entry name" value="Glutaredoxin"/>
    <property type="match status" value="1"/>
</dbReference>
<dbReference type="PROSITE" id="PS51352">
    <property type="entry name" value="THIOREDOXIN_2"/>
    <property type="match status" value="1"/>
</dbReference>
<keyword evidence="3" id="KW-1015">Disulfide bond</keyword>
<dbReference type="PROSITE" id="PS00194">
    <property type="entry name" value="THIOREDOXIN_1"/>
    <property type="match status" value="1"/>
</dbReference>
<gene>
    <name evidence="7" type="ORF">SAMN05421788_101732</name>
</gene>
<keyword evidence="7" id="KW-0413">Isomerase</keyword>
<dbReference type="InterPro" id="IPR013766">
    <property type="entry name" value="Thioredoxin_domain"/>
</dbReference>
<dbReference type="AlphaFoldDB" id="A0A173MPH3"/>
<dbReference type="EMBL" id="FTOR01000001">
    <property type="protein sequence ID" value="SIS70593.1"/>
    <property type="molecule type" value="Genomic_DNA"/>
</dbReference>
<evidence type="ECO:0000313" key="7">
    <source>
        <dbReference type="EMBL" id="SIS70593.1"/>
    </source>
</evidence>
<dbReference type="GO" id="GO:0016209">
    <property type="term" value="F:antioxidant activity"/>
    <property type="evidence" value="ECO:0007669"/>
    <property type="project" value="InterPro"/>
</dbReference>
<evidence type="ECO:0000256" key="2">
    <source>
        <dbReference type="ARBA" id="ARBA00022748"/>
    </source>
</evidence>
<accession>A0A173MPH3</accession>
<dbReference type="PANTHER" id="PTHR42852">
    <property type="entry name" value="THIOL:DISULFIDE INTERCHANGE PROTEIN DSBE"/>
    <property type="match status" value="1"/>
</dbReference>
<feature type="signal peptide" evidence="5">
    <location>
        <begin position="1"/>
        <end position="21"/>
    </location>
</feature>
<sequence>MKKHFLLTACLTISGWGLVCAQQNNTTLIKGIVNKEKKRPVTLMYVQEGEKFHYATTNLDSTGGFGFVVTNCKEGFYYLGDTLKRNYTRLYLKANDQLSVILEEDGSYKVVNGSAENKLIQQWAAMSNTVERAARLGDSTTYYSFFPALTTLAGQSDAFAKKLITPNSKFNQLMKQTIAMDMQRWAAIFVSLPHSVHPTRAQWPSFYNTIAAPNKFNSSSILQIGEAADWLSLYCSFYFIHVLPRDTAAKRMTPAQIVTRNLREIDNDTLKGVYLANTLKMFKSYEELTETIHPYQQYLLTPLANQRYFTAMKSLNTMRKGAEGFNFTYPDITGKQVSFKDLKGKVVVVDVWATWCGPCKKELPHLQKLEEEYAGNANVVFLGVSVDEEKDFGKWQQFVKEHALGGVQLFAKGWSDISKFYSINTIPRFMVFDQQGKIVTIDGPRPSEPELKKLIEQTLQGS</sequence>
<comment type="subcellular location">
    <subcellularLocation>
        <location evidence="1">Cell envelope</location>
    </subcellularLocation>
</comment>
<dbReference type="GO" id="GO:0016853">
    <property type="term" value="F:isomerase activity"/>
    <property type="evidence" value="ECO:0007669"/>
    <property type="project" value="UniProtKB-KW"/>
</dbReference>
<keyword evidence="4" id="KW-0676">Redox-active center</keyword>
<dbReference type="GO" id="GO:0016491">
    <property type="term" value="F:oxidoreductase activity"/>
    <property type="evidence" value="ECO:0007669"/>
    <property type="project" value="InterPro"/>
</dbReference>
<feature type="chain" id="PRO_5030023249" evidence="5">
    <location>
        <begin position="22"/>
        <end position="462"/>
    </location>
</feature>
<dbReference type="InterPro" id="IPR050553">
    <property type="entry name" value="Thioredoxin_ResA/DsbE_sf"/>
</dbReference>
<evidence type="ECO:0000256" key="4">
    <source>
        <dbReference type="ARBA" id="ARBA00023284"/>
    </source>
</evidence>